<dbReference type="Proteomes" id="UP001434883">
    <property type="component" value="Unassembled WGS sequence"/>
</dbReference>
<evidence type="ECO:0000313" key="2">
    <source>
        <dbReference type="Proteomes" id="UP001434883"/>
    </source>
</evidence>
<accession>A0ABV0SJV2</accession>
<protein>
    <submittedName>
        <fullName evidence="1">Uncharacterized protein</fullName>
    </submittedName>
</protein>
<dbReference type="EMBL" id="JAHRIN010081872">
    <property type="protein sequence ID" value="MEQ2219848.1"/>
    <property type="molecule type" value="Genomic_DNA"/>
</dbReference>
<reference evidence="1 2" key="1">
    <citation type="submission" date="2021-06" db="EMBL/GenBank/DDBJ databases">
        <authorList>
            <person name="Palmer J.M."/>
        </authorList>
    </citation>
    <scope>NUCLEOTIDE SEQUENCE [LARGE SCALE GENOMIC DNA]</scope>
    <source>
        <strain evidence="1 2">XC_2019</strain>
        <tissue evidence="1">Muscle</tissue>
    </source>
</reference>
<sequence length="152" mass="17291">MSDSNETILLPYTFQKVKRGGGSVTACGCFAAPRPDFCKYEFCSPAKKSQADGDVSAVFKNPPMWLNLEKFCKKEWTKIPPQRCKRLISINNYPICFSQIYNVYGISFTVSTNSVNASKIQSMLQTIRTARLLLLELEFLQLSFNAIWRLKV</sequence>
<name>A0ABV0SJV2_9TELE</name>
<gene>
    <name evidence="1" type="ORF">XENOCAPTIV_025709</name>
</gene>
<keyword evidence="2" id="KW-1185">Reference proteome</keyword>
<proteinExistence type="predicted"/>
<comment type="caution">
    <text evidence="1">The sequence shown here is derived from an EMBL/GenBank/DDBJ whole genome shotgun (WGS) entry which is preliminary data.</text>
</comment>
<organism evidence="1 2">
    <name type="scientific">Xenoophorus captivus</name>
    <dbReference type="NCBI Taxonomy" id="1517983"/>
    <lineage>
        <taxon>Eukaryota</taxon>
        <taxon>Metazoa</taxon>
        <taxon>Chordata</taxon>
        <taxon>Craniata</taxon>
        <taxon>Vertebrata</taxon>
        <taxon>Euteleostomi</taxon>
        <taxon>Actinopterygii</taxon>
        <taxon>Neopterygii</taxon>
        <taxon>Teleostei</taxon>
        <taxon>Neoteleostei</taxon>
        <taxon>Acanthomorphata</taxon>
        <taxon>Ovalentaria</taxon>
        <taxon>Atherinomorphae</taxon>
        <taxon>Cyprinodontiformes</taxon>
        <taxon>Goodeidae</taxon>
        <taxon>Xenoophorus</taxon>
    </lineage>
</organism>
<evidence type="ECO:0000313" key="1">
    <source>
        <dbReference type="EMBL" id="MEQ2219848.1"/>
    </source>
</evidence>